<reference evidence="1 2" key="1">
    <citation type="submission" date="2016-10" db="EMBL/GenBank/DDBJ databases">
        <authorList>
            <person name="de Groot N.N."/>
        </authorList>
    </citation>
    <scope>NUCLEOTIDE SEQUENCE [LARGE SCALE GENOMIC DNA]</scope>
    <source>
        <strain evidence="1 2">DSM 44215</strain>
    </source>
</reference>
<evidence type="ECO:0000313" key="2">
    <source>
        <dbReference type="Proteomes" id="UP000183180"/>
    </source>
</evidence>
<organism evidence="1 2">
    <name type="scientific">Gordonia westfalica</name>
    <dbReference type="NCBI Taxonomy" id="158898"/>
    <lineage>
        <taxon>Bacteria</taxon>
        <taxon>Bacillati</taxon>
        <taxon>Actinomycetota</taxon>
        <taxon>Actinomycetes</taxon>
        <taxon>Mycobacteriales</taxon>
        <taxon>Gordoniaceae</taxon>
        <taxon>Gordonia</taxon>
    </lineage>
</organism>
<gene>
    <name evidence="1" type="ORF">SAMN04488548_134114</name>
</gene>
<dbReference type="EMBL" id="FNLM01000034">
    <property type="protein sequence ID" value="SDU23260.1"/>
    <property type="molecule type" value="Genomic_DNA"/>
</dbReference>
<sequence>MSRRRWTILLGVGALLLAVVLVSALLVGLSREDERARTPEDAVRTYLTALAEADASAALTVVDPRPDARFLTDGVLRQQRAEAAISDIEVDDPGETATSVRARYRLGSRQVDVPIGVTRSGDGWAVVDGAVKVRIESLLIPSPTLFGAQVKAGDTVFLFPGPQRWGSRDTDFIGRTVDDAPLGPHEPVTARVVAELSPTGVSAVSDAVSAHLTRCAASTRADAGSDVAGCTQRLFRSAVDGSVRWTAPRDLSGLRYLLRRPTASAESTPDDEDLGTVDVAGAVEWRVAYTPDYDKNGPRVETTDAQYLVGGVDLTADTPSFTAEPVT</sequence>
<accession>A0A1H2GU99</accession>
<protein>
    <submittedName>
        <fullName evidence="1">Uncharacterized protein</fullName>
    </submittedName>
</protein>
<name>A0A1H2GU99_9ACTN</name>
<dbReference type="STRING" id="158898.SAMN04488548_134114"/>
<evidence type="ECO:0000313" key="1">
    <source>
        <dbReference type="EMBL" id="SDU23260.1"/>
    </source>
</evidence>
<proteinExistence type="predicted"/>
<dbReference type="OrthoDB" id="4380755at2"/>
<dbReference type="Proteomes" id="UP000183180">
    <property type="component" value="Unassembled WGS sequence"/>
</dbReference>
<dbReference type="AlphaFoldDB" id="A0A1H2GU99"/>
<dbReference type="RefSeq" id="WP_074848663.1">
    <property type="nucleotide sequence ID" value="NZ_FNLM01000034.1"/>
</dbReference>